<evidence type="ECO:0000256" key="5">
    <source>
        <dbReference type="ARBA" id="ARBA00022771"/>
    </source>
</evidence>
<feature type="zinc finger region" description="RING-Gid-type" evidence="7">
    <location>
        <begin position="326"/>
        <end position="388"/>
    </location>
</feature>
<keyword evidence="4" id="KW-0479">Metal-binding</keyword>
<evidence type="ECO:0000256" key="3">
    <source>
        <dbReference type="ARBA" id="ARBA00022490"/>
    </source>
</evidence>
<dbReference type="GO" id="GO:0005737">
    <property type="term" value="C:cytoplasm"/>
    <property type="evidence" value="ECO:0007669"/>
    <property type="project" value="UniProtKB-SubCell"/>
</dbReference>
<evidence type="ECO:0000256" key="2">
    <source>
        <dbReference type="ARBA" id="ARBA00010615"/>
    </source>
</evidence>
<evidence type="ECO:0000256" key="6">
    <source>
        <dbReference type="ARBA" id="ARBA00022833"/>
    </source>
</evidence>
<dbReference type="PROSITE" id="PS50896">
    <property type="entry name" value="LISH"/>
    <property type="match status" value="1"/>
</dbReference>
<organism evidence="10 11">
    <name type="scientific">Tortispora caseinolytica NRRL Y-17796</name>
    <dbReference type="NCBI Taxonomy" id="767744"/>
    <lineage>
        <taxon>Eukaryota</taxon>
        <taxon>Fungi</taxon>
        <taxon>Dikarya</taxon>
        <taxon>Ascomycota</taxon>
        <taxon>Saccharomycotina</taxon>
        <taxon>Trigonopsidomycetes</taxon>
        <taxon>Trigonopsidales</taxon>
        <taxon>Trigonopsidaceae</taxon>
        <taxon>Tortispora</taxon>
    </lineage>
</organism>
<comment type="similarity">
    <text evidence="2">Belongs to the FYV10 family.</text>
</comment>
<dbReference type="GO" id="GO:0061630">
    <property type="term" value="F:ubiquitin protein ligase activity"/>
    <property type="evidence" value="ECO:0007669"/>
    <property type="project" value="InterPro"/>
</dbReference>
<dbReference type="InterPro" id="IPR024964">
    <property type="entry name" value="CTLH/CRA"/>
</dbReference>
<dbReference type="InterPro" id="IPR006595">
    <property type="entry name" value="CTLH_C"/>
</dbReference>
<dbReference type="GO" id="GO:0034657">
    <property type="term" value="C:GID complex"/>
    <property type="evidence" value="ECO:0007669"/>
    <property type="project" value="TreeGrafter"/>
</dbReference>
<evidence type="ECO:0000256" key="4">
    <source>
        <dbReference type="ARBA" id="ARBA00022723"/>
    </source>
</evidence>
<dbReference type="PANTHER" id="PTHR12170:SF2">
    <property type="entry name" value="E3 UBIQUITIN-PROTEIN TRANSFERASE MAEA"/>
    <property type="match status" value="1"/>
</dbReference>
<comment type="subcellular location">
    <subcellularLocation>
        <location evidence="1">Cytoplasm</location>
    </subcellularLocation>
</comment>
<dbReference type="InterPro" id="IPR044063">
    <property type="entry name" value="ZF_RING_GID"/>
</dbReference>
<reference evidence="11" key="1">
    <citation type="submission" date="2016-02" db="EMBL/GenBank/DDBJ databases">
        <title>Comparative genomics of biotechnologically important yeasts.</title>
        <authorList>
            <consortium name="DOE Joint Genome Institute"/>
            <person name="Riley R."/>
            <person name="Haridas S."/>
            <person name="Wolfe K.H."/>
            <person name="Lopes M.R."/>
            <person name="Hittinger C.T."/>
            <person name="Goker M."/>
            <person name="Salamov A."/>
            <person name="Wisecaver J."/>
            <person name="Long T.M."/>
            <person name="Aerts A.L."/>
            <person name="Barry K."/>
            <person name="Choi C."/>
            <person name="Clum A."/>
            <person name="Coughlan A.Y."/>
            <person name="Deshpande S."/>
            <person name="Douglass A.P."/>
            <person name="Hanson S.J."/>
            <person name="Klenk H.-P."/>
            <person name="Labutti K."/>
            <person name="Lapidus A."/>
            <person name="Lindquist E."/>
            <person name="Lipzen A."/>
            <person name="Meier-Kolthoff J.P."/>
            <person name="Ohm R.A."/>
            <person name="Otillar R.P."/>
            <person name="Pangilinan J."/>
            <person name="Peng Y."/>
            <person name="Rokas A."/>
            <person name="Rosa C.A."/>
            <person name="Scheuner C."/>
            <person name="Sibirny A.A."/>
            <person name="Slot J.C."/>
            <person name="Stielow J.B."/>
            <person name="Sun H."/>
            <person name="Kurtzman C.P."/>
            <person name="Blackwell M."/>
            <person name="Jeffries T.W."/>
            <person name="Grigoriev I.V."/>
        </authorList>
    </citation>
    <scope>NUCLEOTIDE SEQUENCE [LARGE SCALE GENOMIC DNA]</scope>
    <source>
        <strain evidence="11">NRRL Y-17796</strain>
    </source>
</reference>
<dbReference type="EMBL" id="KV453841">
    <property type="protein sequence ID" value="ODV92290.1"/>
    <property type="molecule type" value="Genomic_DNA"/>
</dbReference>
<name>A0A1E4TKJ9_9ASCO</name>
<dbReference type="GO" id="GO:0043161">
    <property type="term" value="P:proteasome-mediated ubiquitin-dependent protein catabolic process"/>
    <property type="evidence" value="ECO:0007669"/>
    <property type="project" value="InterPro"/>
</dbReference>
<evidence type="ECO:0000256" key="1">
    <source>
        <dbReference type="ARBA" id="ARBA00004496"/>
    </source>
</evidence>
<keyword evidence="5 7" id="KW-0863">Zinc-finger</keyword>
<feature type="domain" description="CTLH" evidence="8">
    <location>
        <begin position="166"/>
        <end position="218"/>
    </location>
</feature>
<evidence type="ECO:0000259" key="8">
    <source>
        <dbReference type="PROSITE" id="PS50897"/>
    </source>
</evidence>
<evidence type="ECO:0000259" key="9">
    <source>
        <dbReference type="PROSITE" id="PS51867"/>
    </source>
</evidence>
<dbReference type="GO" id="GO:0008270">
    <property type="term" value="F:zinc ion binding"/>
    <property type="evidence" value="ECO:0007669"/>
    <property type="project" value="UniProtKB-KW"/>
</dbReference>
<sequence>MSMLGNKIAVLEQSLVRVPVEKARRLFKNVQRSIERENVHLKKQMEQLIARGQVVKLSDSSEISGALEILDSIIERVTLLREKLMVLRQDQVYIKEILAKRSDHIVEALNSLSTKDPNFAHWMSTRLNRLIAEYLLVRGYLDSAGKLVEDRNLNGLVDVSDIAFGKAIEYSLKQRRTAECLNWCHENKPSLKKIESDLEFDVRLQQYIELVRSGDRIEAMSYFRKHIAGAFSKNADQIYHALALLAVGPDTTIPVYKELYSEDRWDLLAQKFSTVFTTLNCMPPYPQLLVTLSAGLTAMKTASCTPHEEMQIKLLRASNFTRSALCPICYTELSSASEKLPYAHHTKPHVEPELVLLPNGHVYSKPKLIEHAKTLRLDSDTTICDPFTGQNFSIASLKPVYAT</sequence>
<dbReference type="AlphaFoldDB" id="A0A1E4TKJ9"/>
<dbReference type="Proteomes" id="UP000095023">
    <property type="component" value="Unassembled WGS sequence"/>
</dbReference>
<feature type="domain" description="RING-Gid-type" evidence="9">
    <location>
        <begin position="326"/>
        <end position="388"/>
    </location>
</feature>
<dbReference type="InterPro" id="IPR013144">
    <property type="entry name" value="CRA_dom"/>
</dbReference>
<dbReference type="OrthoDB" id="1933455at2759"/>
<evidence type="ECO:0000313" key="10">
    <source>
        <dbReference type="EMBL" id="ODV92290.1"/>
    </source>
</evidence>
<dbReference type="PROSITE" id="PS51867">
    <property type="entry name" value="ZF_RING_GID"/>
    <property type="match status" value="1"/>
</dbReference>
<dbReference type="InterPro" id="IPR045098">
    <property type="entry name" value="Fyv10_fam"/>
</dbReference>
<dbReference type="Pfam" id="PF10607">
    <property type="entry name" value="CTLH"/>
    <property type="match status" value="1"/>
</dbReference>
<dbReference type="SMART" id="SM00668">
    <property type="entry name" value="CTLH"/>
    <property type="match status" value="1"/>
</dbReference>
<dbReference type="SMART" id="SM00757">
    <property type="entry name" value="CRA"/>
    <property type="match status" value="1"/>
</dbReference>
<evidence type="ECO:0000313" key="11">
    <source>
        <dbReference type="Proteomes" id="UP000095023"/>
    </source>
</evidence>
<dbReference type="PANTHER" id="PTHR12170">
    <property type="entry name" value="MACROPHAGE ERYTHROBLAST ATTACHER-RELATED"/>
    <property type="match status" value="1"/>
</dbReference>
<dbReference type="GO" id="GO:0005634">
    <property type="term" value="C:nucleus"/>
    <property type="evidence" value="ECO:0007669"/>
    <property type="project" value="TreeGrafter"/>
</dbReference>
<dbReference type="InterPro" id="IPR006594">
    <property type="entry name" value="LisH"/>
</dbReference>
<proteinExistence type="inferred from homology"/>
<keyword evidence="11" id="KW-1185">Reference proteome</keyword>
<keyword evidence="6" id="KW-0862">Zinc</keyword>
<dbReference type="PROSITE" id="PS50897">
    <property type="entry name" value="CTLH"/>
    <property type="match status" value="1"/>
</dbReference>
<keyword evidence="3" id="KW-0963">Cytoplasm</keyword>
<gene>
    <name evidence="10" type="ORF">CANCADRAFT_84569</name>
</gene>
<accession>A0A1E4TKJ9</accession>
<protein>
    <submittedName>
        <fullName evidence="10">Uncharacterized protein</fullName>
    </submittedName>
</protein>
<evidence type="ECO:0000256" key="7">
    <source>
        <dbReference type="PROSITE-ProRule" id="PRU01215"/>
    </source>
</evidence>